<dbReference type="RefSeq" id="WP_219081583.1">
    <property type="nucleotide sequence ID" value="NZ_CP079216.1"/>
</dbReference>
<keyword evidence="10" id="KW-1185">Reference proteome</keyword>
<evidence type="ECO:0000256" key="4">
    <source>
        <dbReference type="ARBA" id="ARBA00022723"/>
    </source>
</evidence>
<dbReference type="PROSITE" id="PS50943">
    <property type="entry name" value="HTH_CROC1"/>
    <property type="match status" value="1"/>
</dbReference>
<keyword evidence="3" id="KW-0548">Nucleotidyltransferase</keyword>
<name>A0ABX8SH23_9ACTN</name>
<evidence type="ECO:0000256" key="5">
    <source>
        <dbReference type="ARBA" id="ARBA00022741"/>
    </source>
</evidence>
<evidence type="ECO:0000256" key="6">
    <source>
        <dbReference type="ARBA" id="ARBA00022840"/>
    </source>
</evidence>
<sequence length="150" mass="16139">MDYGHRVKARREALQLSQRDLAARAGVKQPLISAIESGRREPTAAARAALDRALEVRPSDLLRHLRPEVLAVIARHRGCDPLIFGSVARGTDEPGSDLDLLVRFSDDAGITDLLAMEDELAELLTVPVDVVSAGSSGRVIGRALSETIPL</sequence>
<dbReference type="Proteomes" id="UP000824504">
    <property type="component" value="Chromosome"/>
</dbReference>
<evidence type="ECO:0000256" key="7">
    <source>
        <dbReference type="ARBA" id="ARBA00022842"/>
    </source>
</evidence>
<reference evidence="9 10" key="1">
    <citation type="submission" date="2021-07" db="EMBL/GenBank/DDBJ databases">
        <title>complete genome sequencing of Tessaracoccus sp.J1M15.</title>
        <authorList>
            <person name="Bae J.-W."/>
            <person name="Kim D.-y."/>
        </authorList>
    </citation>
    <scope>NUCLEOTIDE SEQUENCE [LARGE SCALE GENOMIC DNA]</scope>
    <source>
        <strain evidence="9 10">J1M15</strain>
    </source>
</reference>
<dbReference type="Pfam" id="PF01381">
    <property type="entry name" value="HTH_3"/>
    <property type="match status" value="1"/>
</dbReference>
<dbReference type="SMART" id="SM00530">
    <property type="entry name" value="HTH_XRE"/>
    <property type="match status" value="1"/>
</dbReference>
<dbReference type="Pfam" id="PF01909">
    <property type="entry name" value="NTP_transf_2"/>
    <property type="match status" value="1"/>
</dbReference>
<evidence type="ECO:0000256" key="1">
    <source>
        <dbReference type="ARBA" id="ARBA00001946"/>
    </source>
</evidence>
<feature type="domain" description="HTH cro/C1-type" evidence="8">
    <location>
        <begin position="7"/>
        <end position="61"/>
    </location>
</feature>
<evidence type="ECO:0000256" key="2">
    <source>
        <dbReference type="ARBA" id="ARBA00022679"/>
    </source>
</evidence>
<keyword evidence="6" id="KW-0067">ATP-binding</keyword>
<evidence type="ECO:0000259" key="8">
    <source>
        <dbReference type="PROSITE" id="PS50943"/>
    </source>
</evidence>
<evidence type="ECO:0000256" key="3">
    <source>
        <dbReference type="ARBA" id="ARBA00022695"/>
    </source>
</evidence>
<accession>A0ABX8SH23</accession>
<dbReference type="PANTHER" id="PTHR33571">
    <property type="entry name" value="SSL8005 PROTEIN"/>
    <property type="match status" value="1"/>
</dbReference>
<comment type="cofactor">
    <cofactor evidence="1">
        <name>Mg(2+)</name>
        <dbReference type="ChEBI" id="CHEBI:18420"/>
    </cofactor>
</comment>
<protein>
    <submittedName>
        <fullName evidence="9">XRE family transcriptional regulator</fullName>
    </submittedName>
</protein>
<dbReference type="EMBL" id="CP079216">
    <property type="protein sequence ID" value="QXT62570.1"/>
    <property type="molecule type" value="Genomic_DNA"/>
</dbReference>
<evidence type="ECO:0000313" key="10">
    <source>
        <dbReference type="Proteomes" id="UP000824504"/>
    </source>
</evidence>
<dbReference type="InterPro" id="IPR002934">
    <property type="entry name" value="Polymerase_NTP_transf_dom"/>
</dbReference>
<dbReference type="InterPro" id="IPR052038">
    <property type="entry name" value="Type-VII_TA_antitoxin"/>
</dbReference>
<dbReference type="CDD" id="cd00093">
    <property type="entry name" value="HTH_XRE"/>
    <property type="match status" value="1"/>
</dbReference>
<proteinExistence type="predicted"/>
<dbReference type="CDD" id="cd05403">
    <property type="entry name" value="NT_KNTase_like"/>
    <property type="match status" value="1"/>
</dbReference>
<keyword evidence="2" id="KW-0808">Transferase</keyword>
<evidence type="ECO:0000313" key="9">
    <source>
        <dbReference type="EMBL" id="QXT62570.1"/>
    </source>
</evidence>
<gene>
    <name evidence="9" type="ORF">KDB89_12625</name>
</gene>
<dbReference type="InterPro" id="IPR001387">
    <property type="entry name" value="Cro/C1-type_HTH"/>
</dbReference>
<keyword evidence="5" id="KW-0547">Nucleotide-binding</keyword>
<keyword evidence="4" id="KW-0479">Metal-binding</keyword>
<keyword evidence="7" id="KW-0460">Magnesium</keyword>
<organism evidence="9 10">
    <name type="scientific">Tessaracoccus palaemonis</name>
    <dbReference type="NCBI Taxonomy" id="2829499"/>
    <lineage>
        <taxon>Bacteria</taxon>
        <taxon>Bacillati</taxon>
        <taxon>Actinomycetota</taxon>
        <taxon>Actinomycetes</taxon>
        <taxon>Propionibacteriales</taxon>
        <taxon>Propionibacteriaceae</taxon>
        <taxon>Tessaracoccus</taxon>
    </lineage>
</organism>
<dbReference type="PANTHER" id="PTHR33571:SF12">
    <property type="entry name" value="BSL3053 PROTEIN"/>
    <property type="match status" value="1"/>
</dbReference>